<gene>
    <name evidence="1" type="ORF">GCM10007876_40830</name>
</gene>
<reference evidence="1" key="1">
    <citation type="journal article" date="2014" name="Int. J. Syst. Evol. Microbiol.">
        <title>Complete genome sequence of Corynebacterium casei LMG S-19264T (=DSM 44701T), isolated from a smear-ripened cheese.</title>
        <authorList>
            <consortium name="US DOE Joint Genome Institute (JGI-PGF)"/>
            <person name="Walter F."/>
            <person name="Albersmeier A."/>
            <person name="Kalinowski J."/>
            <person name="Ruckert C."/>
        </authorList>
    </citation>
    <scope>NUCLEOTIDE SEQUENCE</scope>
    <source>
        <strain evidence="1">NBRC 110071</strain>
    </source>
</reference>
<name>A0AA37SF89_9GAMM</name>
<protein>
    <recommendedName>
        <fullName evidence="3">N-methyl-D-aspartate receptor NMDAR2C subunit</fullName>
    </recommendedName>
</protein>
<dbReference type="PANTHER" id="PTHR21174:SF0">
    <property type="entry name" value="HD PHOSPHOHYDROLASE FAMILY PROTEIN-RELATED"/>
    <property type="match status" value="1"/>
</dbReference>
<dbReference type="Proteomes" id="UP001161389">
    <property type="component" value="Unassembled WGS sequence"/>
</dbReference>
<comment type="caution">
    <text evidence="1">The sequence shown here is derived from an EMBL/GenBank/DDBJ whole genome shotgun (WGS) entry which is preliminary data.</text>
</comment>
<dbReference type="Gene3D" id="1.10.472.50">
    <property type="entry name" value="HD-domain/PDEase-like"/>
    <property type="match status" value="1"/>
</dbReference>
<organism evidence="1 2">
    <name type="scientific">Litoribrevibacter albus</name>
    <dbReference type="NCBI Taxonomy" id="1473156"/>
    <lineage>
        <taxon>Bacteria</taxon>
        <taxon>Pseudomonadati</taxon>
        <taxon>Pseudomonadota</taxon>
        <taxon>Gammaproteobacteria</taxon>
        <taxon>Oceanospirillales</taxon>
        <taxon>Oceanospirillaceae</taxon>
        <taxon>Litoribrevibacter</taxon>
    </lineage>
</organism>
<dbReference type="AlphaFoldDB" id="A0AA37SF89"/>
<sequence>MVRLGLSENQTTFDSLIAAYSEKHRRYHDLSHLVAVLESLDQVEELTNQKDLIELALWFHDAIYKTKSSGNEAKSAQWARTFLTENEANEEIINKVVEFIMATEHNYVPVDEDQKLIVDIDLAILGRSEEVYTKYQQDVRQEYAWVPKFIYTRKRKALLMSFLARPRIYSCDAFYETLEAKARQNMSRELEGLG</sequence>
<evidence type="ECO:0008006" key="3">
    <source>
        <dbReference type="Google" id="ProtNLM"/>
    </source>
</evidence>
<proteinExistence type="predicted"/>
<dbReference type="PIRSF" id="PIRSF035170">
    <property type="entry name" value="HD_phosphohydro"/>
    <property type="match status" value="1"/>
</dbReference>
<dbReference type="SUPFAM" id="SSF109604">
    <property type="entry name" value="HD-domain/PDEase-like"/>
    <property type="match status" value="1"/>
</dbReference>
<dbReference type="InterPro" id="IPR009218">
    <property type="entry name" value="HD_phosphohydro"/>
</dbReference>
<reference evidence="1" key="2">
    <citation type="submission" date="2023-01" db="EMBL/GenBank/DDBJ databases">
        <title>Draft genome sequence of Litoribrevibacter albus strain NBRC 110071.</title>
        <authorList>
            <person name="Sun Q."/>
            <person name="Mori K."/>
        </authorList>
    </citation>
    <scope>NUCLEOTIDE SEQUENCE</scope>
    <source>
        <strain evidence="1">NBRC 110071</strain>
    </source>
</reference>
<accession>A0AA37SF89</accession>
<dbReference type="PANTHER" id="PTHR21174">
    <property type="match status" value="1"/>
</dbReference>
<evidence type="ECO:0000313" key="2">
    <source>
        <dbReference type="Proteomes" id="UP001161389"/>
    </source>
</evidence>
<evidence type="ECO:0000313" key="1">
    <source>
        <dbReference type="EMBL" id="GLQ33603.1"/>
    </source>
</evidence>
<keyword evidence="2" id="KW-1185">Reference proteome</keyword>
<dbReference type="EMBL" id="BSNM01000027">
    <property type="protein sequence ID" value="GLQ33603.1"/>
    <property type="molecule type" value="Genomic_DNA"/>
</dbReference>